<proteinExistence type="predicted"/>
<name>A0A511J0G8_9ENTE</name>
<evidence type="ECO:0000313" key="1">
    <source>
        <dbReference type="EMBL" id="GEL91510.1"/>
    </source>
</evidence>
<comment type="caution">
    <text evidence="1">The sequence shown here is derived from an EMBL/GenBank/DDBJ whole genome shotgun (WGS) entry which is preliminary data.</text>
</comment>
<evidence type="ECO:0000313" key="2">
    <source>
        <dbReference type="Proteomes" id="UP000321830"/>
    </source>
</evidence>
<gene>
    <name evidence="1" type="ORF">EVI01_08470</name>
</gene>
<accession>A0A511J0G8</accession>
<organism evidence="1 2">
    <name type="scientific">Enterococcus villorum</name>
    <dbReference type="NCBI Taxonomy" id="112904"/>
    <lineage>
        <taxon>Bacteria</taxon>
        <taxon>Bacillati</taxon>
        <taxon>Bacillota</taxon>
        <taxon>Bacilli</taxon>
        <taxon>Lactobacillales</taxon>
        <taxon>Enterococcaceae</taxon>
        <taxon>Enterococcus</taxon>
    </lineage>
</organism>
<dbReference type="Proteomes" id="UP000321830">
    <property type="component" value="Unassembled WGS sequence"/>
</dbReference>
<dbReference type="AlphaFoldDB" id="A0A511J0G8"/>
<protein>
    <submittedName>
        <fullName evidence="1">Uncharacterized protein</fullName>
    </submittedName>
</protein>
<dbReference type="EMBL" id="BJWF01000006">
    <property type="protein sequence ID" value="GEL91510.1"/>
    <property type="molecule type" value="Genomic_DNA"/>
</dbReference>
<reference evidence="1 2" key="1">
    <citation type="submission" date="2019-07" db="EMBL/GenBank/DDBJ databases">
        <title>Whole genome shotgun sequence of Enterococcus villorum NBRC 100699.</title>
        <authorList>
            <person name="Hosoyama A."/>
            <person name="Uohara A."/>
            <person name="Ohji S."/>
            <person name="Ichikawa N."/>
        </authorList>
    </citation>
    <scope>NUCLEOTIDE SEQUENCE [LARGE SCALE GENOMIC DNA]</scope>
    <source>
        <strain evidence="1 2">NBRC 100699</strain>
    </source>
</reference>
<sequence length="46" mass="5114">MFQLLLKIEANQLATIDRHNSYARITDTGTKGLEKIQSQPKSGSPL</sequence>